<keyword evidence="3" id="KW-1185">Reference proteome</keyword>
<dbReference type="GO" id="GO:0016757">
    <property type="term" value="F:glycosyltransferase activity"/>
    <property type="evidence" value="ECO:0007669"/>
    <property type="project" value="TreeGrafter"/>
</dbReference>
<sequence>MITGRDIVIVGLQPWDITIGSNCKNMAMELAKHNRVLYVNRALDRISALRDRNDPKTRARKSSIRKDSDDIEHLSPNLYVLNPRTILESINWIRSATVFDWMNKHNNRSMAREINIAMDRLEFEDVILFNDSDFFRAFYLAEMLPKVNSTIYYLRDNLVSQPYFKRHGTRLEPQLIEKSMLVVANSAYLANYARQFNPNSFDIGQGCDFDQFSLDAKREKPAELEAINEPIIGYVGALTTSRLDIDLLYYIASSKPQWKIVLVGPEDEHFEQSELHRLQNVHFLGAKPVNKLADFINAFDVCINPQALNDMTIGNYPRKVDEYLAMGKPVVATATETMQMFAAYASLCNTPEEYVQAIDRILTTAWPEEQRQAAIRFARSHTWEQVIADLSKYFFCVTSKKAA</sequence>
<reference evidence="2 3" key="1">
    <citation type="submission" date="2017-10" db="EMBL/GenBank/DDBJ databases">
        <title>Paenichitinophaga pekingensis gen. nov., sp. nov., isolated from activated sludge.</title>
        <authorList>
            <person name="Jin D."/>
            <person name="Kong X."/>
            <person name="Deng Y."/>
            <person name="Bai Z."/>
        </authorList>
    </citation>
    <scope>NUCLEOTIDE SEQUENCE [LARGE SCALE GENOMIC DNA]</scope>
    <source>
        <strain evidence="2 3">13</strain>
    </source>
</reference>
<dbReference type="EMBL" id="CP023777">
    <property type="protein sequence ID" value="ATL48455.1"/>
    <property type="molecule type" value="Genomic_DNA"/>
</dbReference>
<evidence type="ECO:0000313" key="2">
    <source>
        <dbReference type="EMBL" id="ATL48455.1"/>
    </source>
</evidence>
<dbReference type="Pfam" id="PF13692">
    <property type="entry name" value="Glyco_trans_1_4"/>
    <property type="match status" value="1"/>
</dbReference>
<dbReference type="GO" id="GO:0009103">
    <property type="term" value="P:lipopolysaccharide biosynthetic process"/>
    <property type="evidence" value="ECO:0007669"/>
    <property type="project" value="TreeGrafter"/>
</dbReference>
<dbReference type="OrthoDB" id="9816564at2"/>
<protein>
    <submittedName>
        <fullName evidence="2">Glycosyl transferase family 1</fullName>
    </submittedName>
</protein>
<name>A0A291QWY8_9BACT</name>
<dbReference type="PANTHER" id="PTHR46401">
    <property type="entry name" value="GLYCOSYLTRANSFERASE WBBK-RELATED"/>
    <property type="match status" value="1"/>
</dbReference>
<keyword evidence="1 2" id="KW-0808">Transferase</keyword>
<dbReference type="AlphaFoldDB" id="A0A291QWY8"/>
<evidence type="ECO:0000256" key="1">
    <source>
        <dbReference type="ARBA" id="ARBA00022679"/>
    </source>
</evidence>
<dbReference type="SUPFAM" id="SSF53756">
    <property type="entry name" value="UDP-Glycosyltransferase/glycogen phosphorylase"/>
    <property type="match status" value="1"/>
</dbReference>
<dbReference type="Gene3D" id="3.40.50.11010">
    <property type="match status" value="1"/>
</dbReference>
<dbReference type="Gene3D" id="3.40.50.2000">
    <property type="entry name" value="Glycogen Phosphorylase B"/>
    <property type="match status" value="1"/>
</dbReference>
<dbReference type="PANTHER" id="PTHR46401:SF2">
    <property type="entry name" value="GLYCOSYLTRANSFERASE WBBK-RELATED"/>
    <property type="match status" value="1"/>
</dbReference>
<dbReference type="Proteomes" id="UP000220133">
    <property type="component" value="Chromosome"/>
</dbReference>
<dbReference type="KEGG" id="cbae:COR50_15505"/>
<accession>A0A291QWY8</accession>
<evidence type="ECO:0000313" key="3">
    <source>
        <dbReference type="Proteomes" id="UP000220133"/>
    </source>
</evidence>
<organism evidence="2 3">
    <name type="scientific">Chitinophaga caeni</name>
    <dbReference type="NCBI Taxonomy" id="2029983"/>
    <lineage>
        <taxon>Bacteria</taxon>
        <taxon>Pseudomonadati</taxon>
        <taxon>Bacteroidota</taxon>
        <taxon>Chitinophagia</taxon>
        <taxon>Chitinophagales</taxon>
        <taxon>Chitinophagaceae</taxon>
        <taxon>Chitinophaga</taxon>
    </lineage>
</organism>
<gene>
    <name evidence="2" type="ORF">COR50_15505</name>
</gene>
<proteinExistence type="predicted"/>